<keyword evidence="2" id="KW-1185">Reference proteome</keyword>
<gene>
    <name evidence="1" type="ORF">MAMT_00389</name>
</gene>
<dbReference type="Proteomes" id="UP000334923">
    <property type="component" value="Unassembled WGS sequence"/>
</dbReference>
<proteinExistence type="predicted"/>
<dbReference type="EMBL" id="CABFVA020000013">
    <property type="protein sequence ID" value="VVM04945.1"/>
    <property type="molecule type" value="Genomic_DNA"/>
</dbReference>
<name>A0A5E6MB15_9BACT</name>
<accession>A0A5E6MB15</accession>
<evidence type="ECO:0000313" key="1">
    <source>
        <dbReference type="EMBL" id="VVM04945.1"/>
    </source>
</evidence>
<organism evidence="1 2">
    <name type="scientific">Methylacidimicrobium tartarophylax</name>
    <dbReference type="NCBI Taxonomy" id="1041768"/>
    <lineage>
        <taxon>Bacteria</taxon>
        <taxon>Pseudomonadati</taxon>
        <taxon>Verrucomicrobiota</taxon>
        <taxon>Methylacidimicrobium</taxon>
    </lineage>
</organism>
<sequence>MACFGRQGIRRILSIIGLQASVPDTSAERMTGPQLDGPDGRHHDAYMRTTLRINDVILRELRERAKRSGLPFRQVVEETLTLGLSRQSARKKEGRAFRVQPHPLGLKAAFRGLSLNQLYDQLEAEETLPGSPSR</sequence>
<dbReference type="AlphaFoldDB" id="A0A5E6MB15"/>
<reference evidence="1 2" key="1">
    <citation type="submission" date="2019-09" db="EMBL/GenBank/DDBJ databases">
        <authorList>
            <person name="Cremers G."/>
        </authorList>
    </citation>
    <scope>NUCLEOTIDE SEQUENCE [LARGE SCALE GENOMIC DNA]</scope>
    <source>
        <strain evidence="1">4A</strain>
    </source>
</reference>
<protein>
    <submittedName>
        <fullName evidence="1">Antitoxin VapB33</fullName>
    </submittedName>
</protein>
<evidence type="ECO:0000313" key="2">
    <source>
        <dbReference type="Proteomes" id="UP000334923"/>
    </source>
</evidence>